<keyword evidence="3" id="KW-1185">Reference proteome</keyword>
<sequence>MDYPKCDILYKNNICNYQHKGEGSRSILYGLGFTLYGLLEDIPIDRLDITQKVVNGYFNLIIFFNIFNTFGLFVELLPYLNFKNTLILDGADTPQPYPYAGKWWRYPQWWFLPKAHTHFLYFKREWTPETIRNLWFQIPPKWLCQYLPAPKNFRPISFSIPEEKIVKELSKKTKLFPKHIVDPEVARYVSESSTNYAFSKENEYYSDLQASKFGITTKRAGWDCLRHYEIAANGCVPCFRNLDKKPPTCAPHGLDDSNCIIYRSYDELMHKISALSDEGYEKLQAGALRWVKKNTTVEKAKQLLEGFKYD</sequence>
<dbReference type="AlphaFoldDB" id="A0AAP5IAM6"/>
<keyword evidence="1" id="KW-0472">Membrane</keyword>
<dbReference type="Proteomes" id="UP000667802">
    <property type="component" value="Unassembled WGS sequence"/>
</dbReference>
<accession>A0AAP5IAM6</accession>
<evidence type="ECO:0000313" key="2">
    <source>
        <dbReference type="EMBL" id="MDR9898001.1"/>
    </source>
</evidence>
<keyword evidence="1" id="KW-0812">Transmembrane</keyword>
<reference evidence="3" key="1">
    <citation type="journal article" date="2021" name="Science">
        <title>Hunting the eagle killer: A cyanobacterial neurotoxin causes vacuolar myelinopathy.</title>
        <authorList>
            <person name="Breinlinger S."/>
            <person name="Phillips T.J."/>
            <person name="Haram B.N."/>
            <person name="Mares J."/>
            <person name="Martinez Yerena J.A."/>
            <person name="Hrouzek P."/>
            <person name="Sobotka R."/>
            <person name="Henderson W.M."/>
            <person name="Schmieder P."/>
            <person name="Williams S.M."/>
            <person name="Lauderdale J.D."/>
            <person name="Wilde H.D."/>
            <person name="Gerrin W."/>
            <person name="Kust A."/>
            <person name="Washington J.W."/>
            <person name="Wagner C."/>
            <person name="Geier B."/>
            <person name="Liebeke M."/>
            <person name="Enke H."/>
            <person name="Niedermeyer T.H.J."/>
            <person name="Wilde S.B."/>
        </authorList>
    </citation>
    <scope>NUCLEOTIDE SEQUENCE [LARGE SCALE GENOMIC DNA]</scope>
    <source>
        <strain evidence="3">Thurmond2011</strain>
    </source>
</reference>
<name>A0AAP5IAM6_9CYAN</name>
<evidence type="ECO:0000256" key="1">
    <source>
        <dbReference type="SAM" id="Phobius"/>
    </source>
</evidence>
<proteinExistence type="predicted"/>
<comment type="caution">
    <text evidence="2">The sequence shown here is derived from an EMBL/GenBank/DDBJ whole genome shotgun (WGS) entry which is preliminary data.</text>
</comment>
<protein>
    <submittedName>
        <fullName evidence="2">Glycosyltransferase</fullName>
    </submittedName>
</protein>
<feature type="transmembrane region" description="Helical" evidence="1">
    <location>
        <begin position="57"/>
        <end position="77"/>
    </location>
</feature>
<keyword evidence="1" id="KW-1133">Transmembrane helix</keyword>
<organism evidence="2 3">
    <name type="scientific">Aetokthonos hydrillicola Thurmond2011</name>
    <dbReference type="NCBI Taxonomy" id="2712845"/>
    <lineage>
        <taxon>Bacteria</taxon>
        <taxon>Bacillati</taxon>
        <taxon>Cyanobacteriota</taxon>
        <taxon>Cyanophyceae</taxon>
        <taxon>Nostocales</taxon>
        <taxon>Hapalosiphonaceae</taxon>
        <taxon>Aetokthonos</taxon>
    </lineage>
</organism>
<evidence type="ECO:0000313" key="3">
    <source>
        <dbReference type="Proteomes" id="UP000667802"/>
    </source>
</evidence>
<dbReference type="EMBL" id="JAALHA020000015">
    <property type="protein sequence ID" value="MDR9898001.1"/>
    <property type="molecule type" value="Genomic_DNA"/>
</dbReference>
<dbReference type="RefSeq" id="WP_310834142.1">
    <property type="nucleotide sequence ID" value="NZ_JAALHA020000015.1"/>
</dbReference>
<gene>
    <name evidence="2" type="ORF">G7B40_026065</name>
</gene>